<dbReference type="PANTHER" id="PTHR12611:SF6">
    <property type="entry name" value="BNAA03G53780D PROTEIN"/>
    <property type="match status" value="1"/>
</dbReference>
<sequence length="362" mass="39903">MNLFLLLYLHVSIFTLLINNGSRWAAFRNILAEILEASGLMVLNQKPSDAEEHLVGLSDDVGVGFIPDHGNQPSSSTVDRATDSTGQDETGVSKVIRADQKRFFFDLGNNNRGHFLRISEVLDQLELVSKTLQVEQKLFYLDLKENPRGKYLKISKKTSGSRSTIIVPSSDISWCFTLIPLSVVGKHLEISARDYRSSNQPYGFSGFNIMATQISKKRKFVADGVFFAELNGVVLPLASISTTLGFLYLRFRVELAVDDGKDTGYSLPTKNLLSLRLKSYQTGGEDELLPLKSLLARSVFQIRVTLYNFTPNHRTFSVSTITEDLIIDNQGDVAAENILPSSEGARGLTASSSGVAVVGKKV</sequence>
<keyword evidence="6" id="KW-1185">Reference proteome</keyword>
<comment type="similarity">
    <text evidence="1">Belongs to the PUR DNA-binding protein family.</text>
</comment>
<protein>
    <submittedName>
        <fullName evidence="5">Uncharacterized protein</fullName>
    </submittedName>
</protein>
<dbReference type="Pfam" id="PF04845">
    <property type="entry name" value="PurA"/>
    <property type="match status" value="2"/>
</dbReference>
<reference evidence="5 6" key="1">
    <citation type="submission" date="2021-05" db="EMBL/GenBank/DDBJ databases">
        <title>Genome Assembly of Synthetic Allotetraploid Brassica napus Reveals Homoeologous Exchanges between Subgenomes.</title>
        <authorList>
            <person name="Davis J.T."/>
        </authorList>
    </citation>
    <scope>NUCLEOTIDE SEQUENCE [LARGE SCALE GENOMIC DNA]</scope>
    <source>
        <strain evidence="6">cv. Da-Ae</strain>
        <tissue evidence="5">Seedling</tissue>
    </source>
</reference>
<dbReference type="EMBL" id="JAGKQM010000012">
    <property type="protein sequence ID" value="KAH0899450.1"/>
    <property type="molecule type" value="Genomic_DNA"/>
</dbReference>
<comment type="caution">
    <text evidence="5">The sequence shown here is derived from an EMBL/GenBank/DDBJ whole genome shotgun (WGS) entry which is preliminary data.</text>
</comment>
<dbReference type="Gene3D" id="3.10.450.700">
    <property type="match status" value="1"/>
</dbReference>
<accession>A0ABQ8B3T1</accession>
<evidence type="ECO:0000256" key="4">
    <source>
        <dbReference type="SAM" id="SignalP"/>
    </source>
</evidence>
<gene>
    <name evidence="5" type="ORF">HID58_049018</name>
</gene>
<keyword evidence="2" id="KW-0238">DNA-binding</keyword>
<dbReference type="Gene3D" id="3.30.2450.30">
    <property type="match status" value="1"/>
</dbReference>
<name>A0ABQ8B3T1_BRANA</name>
<feature type="chain" id="PRO_5046339949" evidence="4">
    <location>
        <begin position="26"/>
        <end position="362"/>
    </location>
</feature>
<evidence type="ECO:0000256" key="2">
    <source>
        <dbReference type="ARBA" id="ARBA00023125"/>
    </source>
</evidence>
<evidence type="ECO:0000313" key="6">
    <source>
        <dbReference type="Proteomes" id="UP000824890"/>
    </source>
</evidence>
<evidence type="ECO:0000313" key="5">
    <source>
        <dbReference type="EMBL" id="KAH0899450.1"/>
    </source>
</evidence>
<evidence type="ECO:0000256" key="1">
    <source>
        <dbReference type="ARBA" id="ARBA00009251"/>
    </source>
</evidence>
<feature type="signal peptide" evidence="4">
    <location>
        <begin position="1"/>
        <end position="25"/>
    </location>
</feature>
<dbReference type="Proteomes" id="UP000824890">
    <property type="component" value="Unassembled WGS sequence"/>
</dbReference>
<organism evidence="5 6">
    <name type="scientific">Brassica napus</name>
    <name type="common">Rape</name>
    <dbReference type="NCBI Taxonomy" id="3708"/>
    <lineage>
        <taxon>Eukaryota</taxon>
        <taxon>Viridiplantae</taxon>
        <taxon>Streptophyta</taxon>
        <taxon>Embryophyta</taxon>
        <taxon>Tracheophyta</taxon>
        <taxon>Spermatophyta</taxon>
        <taxon>Magnoliopsida</taxon>
        <taxon>eudicotyledons</taxon>
        <taxon>Gunneridae</taxon>
        <taxon>Pentapetalae</taxon>
        <taxon>rosids</taxon>
        <taxon>malvids</taxon>
        <taxon>Brassicales</taxon>
        <taxon>Brassicaceae</taxon>
        <taxon>Brassiceae</taxon>
        <taxon>Brassica</taxon>
    </lineage>
</organism>
<dbReference type="PANTHER" id="PTHR12611">
    <property type="entry name" value="PUR-TRANSCRIPTIONAL ACTIVATOR"/>
    <property type="match status" value="1"/>
</dbReference>
<dbReference type="InterPro" id="IPR006628">
    <property type="entry name" value="PUR-bd_fam"/>
</dbReference>
<proteinExistence type="inferred from homology"/>
<evidence type="ECO:0000256" key="3">
    <source>
        <dbReference type="SAM" id="MobiDB-lite"/>
    </source>
</evidence>
<keyword evidence="4" id="KW-0732">Signal</keyword>
<feature type="compositionally biased region" description="Polar residues" evidence="3">
    <location>
        <begin position="71"/>
        <end position="90"/>
    </location>
</feature>
<feature type="region of interest" description="Disordered" evidence="3">
    <location>
        <begin position="69"/>
        <end position="90"/>
    </location>
</feature>
<dbReference type="SMART" id="SM00712">
    <property type="entry name" value="PUR"/>
    <property type="match status" value="2"/>
</dbReference>